<evidence type="ECO:0000313" key="2">
    <source>
        <dbReference type="EMBL" id="MCM4076571.1"/>
    </source>
</evidence>
<name>A0ABT0XS28_9ACTN</name>
<dbReference type="InterPro" id="IPR011990">
    <property type="entry name" value="TPR-like_helical_dom_sf"/>
</dbReference>
<evidence type="ECO:0000313" key="3">
    <source>
        <dbReference type="Proteomes" id="UP001523216"/>
    </source>
</evidence>
<feature type="repeat" description="TPR" evidence="1">
    <location>
        <begin position="724"/>
        <end position="757"/>
    </location>
</feature>
<dbReference type="PANTHER" id="PTHR47691:SF3">
    <property type="entry name" value="HTH-TYPE TRANSCRIPTIONAL REGULATOR RV0890C-RELATED"/>
    <property type="match status" value="1"/>
</dbReference>
<gene>
    <name evidence="2" type="ORF">LXN57_03205</name>
</gene>
<dbReference type="SUPFAM" id="SSF48452">
    <property type="entry name" value="TPR-like"/>
    <property type="match status" value="2"/>
</dbReference>
<dbReference type="PRINTS" id="PR00364">
    <property type="entry name" value="DISEASERSIST"/>
</dbReference>
<dbReference type="Gene3D" id="3.40.50.300">
    <property type="entry name" value="P-loop containing nucleotide triphosphate hydrolases"/>
    <property type="match status" value="1"/>
</dbReference>
<dbReference type="PANTHER" id="PTHR47691">
    <property type="entry name" value="REGULATOR-RELATED"/>
    <property type="match status" value="1"/>
</dbReference>
<dbReference type="EMBL" id="JAMQOL010000003">
    <property type="protein sequence ID" value="MCM4076571.1"/>
    <property type="molecule type" value="Genomic_DNA"/>
</dbReference>
<dbReference type="Gene3D" id="1.25.40.10">
    <property type="entry name" value="Tetratricopeptide repeat domain"/>
    <property type="match status" value="2"/>
</dbReference>
<proteinExistence type="predicted"/>
<sequence length="855" mass="92316">MSVPHDLDTLPDPSTAGDIDELVERLRRLKVWAGDPSYDKIKSRVNAAWTAEGRPAGELTIKSTVANCFLPGRRRLNTDLVLAVVRALCPDTGYVAQWRQALRVLAGEAEAVSQARVQDKLPQDLVGFTGREDELAEALRAATGSVVITAIEGMAGVGKTQLAVHAGHRLLRDDAYDQVLFVNLRGFHPDPAQPPADPAAVLDGFLRLLGLPGHQVPHGLAARTAAYRERLTGRRALVVLDNAATAEQVRPLLAERPGCLTLITSRRSLVELPSAGRIAVDVFTPDEAVAFLAGALPEAPVGPDPTALERIARRCGHLPLALSLIAGHIRATPNWTLTDHADRLDERHDERRLDSGVELALRLSYQHLPAAHRQLLRLASLHPGQDFDAYAAAALAGSDLSTAEASLAHLCRDHLLQETAPGRYTFHDLVRAYADARARDEDPPAARRAALTRLFDHYLATTAAAINALHPSEAHLHPTIEPSGSPVPDVTSPGAPVAWLDAERHTLVAVAVHTATHGWPSHTTRLSGVLFRYLIGGGHHSEALTAYTNAHHAALGSADLAGQAAALTNLGISYLYAEQYDPAADHLRRALELWRRIGHPRSQGRALFSLAAIEERASRFQSSVDLLRECLACYREAGDEVNVTTTLGSLAVALDRLGRTDEAMEAGLQALAQARKVGHEHGEGYALDVVANIEMRAGRYEPARDHLEQCLVLRRRLHNRLGEGSALDSLGMLHTRLGSLDEAAGCFDRALALFREIGSQEGQCFSLNGLGEVALAAGRPAEALTRHTEARAIAVTIENRYQQARAVTGLGHAHRALGDEAEALLHFKQALSLYEDLGVPEAEQVRTHLGGKDTI</sequence>
<dbReference type="Pfam" id="PF13374">
    <property type="entry name" value="TPR_10"/>
    <property type="match status" value="1"/>
</dbReference>
<protein>
    <submittedName>
        <fullName evidence="2">Tetratricopeptide repeat protein</fullName>
    </submittedName>
</protein>
<accession>A0ABT0XS28</accession>
<dbReference type="RefSeq" id="WP_251796472.1">
    <property type="nucleotide sequence ID" value="NZ_JAMQOL010000003.1"/>
</dbReference>
<evidence type="ECO:0000256" key="1">
    <source>
        <dbReference type="PROSITE-ProRule" id="PRU00339"/>
    </source>
</evidence>
<dbReference type="InterPro" id="IPR027417">
    <property type="entry name" value="P-loop_NTPase"/>
</dbReference>
<dbReference type="SUPFAM" id="SSF52540">
    <property type="entry name" value="P-loop containing nucleoside triphosphate hydrolases"/>
    <property type="match status" value="1"/>
</dbReference>
<keyword evidence="3" id="KW-1185">Reference proteome</keyword>
<organism evidence="2 3">
    <name type="scientific">Paractinoplanes hotanensis</name>
    <dbReference type="NCBI Taxonomy" id="2906497"/>
    <lineage>
        <taxon>Bacteria</taxon>
        <taxon>Bacillati</taxon>
        <taxon>Actinomycetota</taxon>
        <taxon>Actinomycetes</taxon>
        <taxon>Micromonosporales</taxon>
        <taxon>Micromonosporaceae</taxon>
        <taxon>Paractinoplanes</taxon>
    </lineage>
</organism>
<dbReference type="Proteomes" id="UP001523216">
    <property type="component" value="Unassembled WGS sequence"/>
</dbReference>
<feature type="repeat" description="TPR" evidence="1">
    <location>
        <begin position="804"/>
        <end position="837"/>
    </location>
</feature>
<dbReference type="InterPro" id="IPR019734">
    <property type="entry name" value="TPR_rpt"/>
</dbReference>
<reference evidence="2 3" key="1">
    <citation type="submission" date="2022-06" db="EMBL/GenBank/DDBJ databases">
        <title>Actinoplanes abujensis sp. nov., isolated from Nigerian arid soil.</title>
        <authorList>
            <person name="Ding P."/>
        </authorList>
    </citation>
    <scope>NUCLEOTIDE SEQUENCE [LARGE SCALE GENOMIC DNA]</scope>
    <source>
        <strain evidence="3">TRM88002</strain>
    </source>
</reference>
<dbReference type="PROSITE" id="PS50005">
    <property type="entry name" value="TPR"/>
    <property type="match status" value="3"/>
</dbReference>
<comment type="caution">
    <text evidence="2">The sequence shown here is derived from an EMBL/GenBank/DDBJ whole genome shotgun (WGS) entry which is preliminary data.</text>
</comment>
<dbReference type="SMART" id="SM00028">
    <property type="entry name" value="TPR"/>
    <property type="match status" value="7"/>
</dbReference>
<keyword evidence="1" id="KW-0802">TPR repeat</keyword>
<feature type="repeat" description="TPR" evidence="1">
    <location>
        <begin position="564"/>
        <end position="597"/>
    </location>
</feature>
<dbReference type="Pfam" id="PF13424">
    <property type="entry name" value="TPR_12"/>
    <property type="match status" value="3"/>
</dbReference>